<feature type="transmembrane region" description="Helical" evidence="1">
    <location>
        <begin position="20"/>
        <end position="45"/>
    </location>
</feature>
<feature type="transmembrane region" description="Helical" evidence="1">
    <location>
        <begin position="57"/>
        <end position="77"/>
    </location>
</feature>
<reference evidence="2" key="1">
    <citation type="journal article" date="2019" name="Environ. Microbiol.">
        <title>Fungal ecological strategies reflected in gene transcription - a case study of two litter decomposers.</title>
        <authorList>
            <person name="Barbi F."/>
            <person name="Kohler A."/>
            <person name="Barry K."/>
            <person name="Baskaran P."/>
            <person name="Daum C."/>
            <person name="Fauchery L."/>
            <person name="Ihrmark K."/>
            <person name="Kuo A."/>
            <person name="LaButti K."/>
            <person name="Lipzen A."/>
            <person name="Morin E."/>
            <person name="Grigoriev I.V."/>
            <person name="Henrissat B."/>
            <person name="Lindahl B."/>
            <person name="Martin F."/>
        </authorList>
    </citation>
    <scope>NUCLEOTIDE SEQUENCE</scope>
    <source>
        <strain evidence="2">JB14</strain>
    </source>
</reference>
<keyword evidence="3" id="KW-1185">Reference proteome</keyword>
<organism evidence="2 3">
    <name type="scientific">Gymnopus androsaceus JB14</name>
    <dbReference type="NCBI Taxonomy" id="1447944"/>
    <lineage>
        <taxon>Eukaryota</taxon>
        <taxon>Fungi</taxon>
        <taxon>Dikarya</taxon>
        <taxon>Basidiomycota</taxon>
        <taxon>Agaricomycotina</taxon>
        <taxon>Agaricomycetes</taxon>
        <taxon>Agaricomycetidae</taxon>
        <taxon>Agaricales</taxon>
        <taxon>Marasmiineae</taxon>
        <taxon>Omphalotaceae</taxon>
        <taxon>Gymnopus</taxon>
    </lineage>
</organism>
<evidence type="ECO:0000313" key="2">
    <source>
        <dbReference type="EMBL" id="KAE9392238.1"/>
    </source>
</evidence>
<feature type="transmembrane region" description="Helical" evidence="1">
    <location>
        <begin position="236"/>
        <end position="260"/>
    </location>
</feature>
<feature type="transmembrane region" description="Helical" evidence="1">
    <location>
        <begin position="112"/>
        <end position="134"/>
    </location>
</feature>
<dbReference type="AlphaFoldDB" id="A0A6A4H3G9"/>
<keyword evidence="1" id="KW-0472">Membrane</keyword>
<sequence>MTPEESEEIAAAGVVFFQNITSLIFMSGLFGVYILAFIISMRIILQKDNNRWGHKALIALLLVGFVMVALYTCANIANNLVLVKSGLVMSLAGGLIAHEMAANLKSNVTNIIAYWSSTANFLIADITIAWRAWVLSVENRLIRWTLLVILLLDIGINAADTRHPLGVNIADDIADTKVKLGLVIENKDVTLDWVSTVLNLTVNIVGTSLIGCRAWIYHKSTYAILRNKKTQVEAILLLMVESGAIFGMIQFYIYIVLFVMEAGVVLPRCGFMFGNFCERDGDMFLDQNSHGTRIHNITLSPSRKLDTILNYDVESHNTKRILWTDSIPKAGNREAFLRVFFCDEVFAEKLNETSGHITRCVIAAHTGVDIGPGGWQLAGRNEIELEDIGEMTVLFLAAKTSKRNLTEGGGSNGGKMW</sequence>
<accession>A0A6A4H3G9</accession>
<dbReference type="Proteomes" id="UP000799118">
    <property type="component" value="Unassembled WGS sequence"/>
</dbReference>
<keyword evidence="1" id="KW-1133">Transmembrane helix</keyword>
<feature type="transmembrane region" description="Helical" evidence="1">
    <location>
        <begin position="141"/>
        <end position="159"/>
    </location>
</feature>
<name>A0A6A4H3G9_9AGAR</name>
<protein>
    <submittedName>
        <fullName evidence="2">Uncharacterized protein</fullName>
    </submittedName>
</protein>
<evidence type="ECO:0000256" key="1">
    <source>
        <dbReference type="SAM" id="Phobius"/>
    </source>
</evidence>
<proteinExistence type="predicted"/>
<dbReference type="EMBL" id="ML769601">
    <property type="protein sequence ID" value="KAE9392238.1"/>
    <property type="molecule type" value="Genomic_DNA"/>
</dbReference>
<gene>
    <name evidence="2" type="ORF">BT96DRAFT_1057800</name>
</gene>
<keyword evidence="1" id="KW-0812">Transmembrane</keyword>
<evidence type="ECO:0000313" key="3">
    <source>
        <dbReference type="Proteomes" id="UP000799118"/>
    </source>
</evidence>
<feature type="transmembrane region" description="Helical" evidence="1">
    <location>
        <begin position="197"/>
        <end position="216"/>
    </location>
</feature>